<dbReference type="InterPro" id="IPR013584">
    <property type="entry name" value="RAP"/>
</dbReference>
<reference evidence="2 4" key="2">
    <citation type="journal article" date="2013" name="Nature">
        <title>Insights into bilaterian evolution from three spiralian genomes.</title>
        <authorList>
            <person name="Simakov O."/>
            <person name="Marletaz F."/>
            <person name="Cho S.J."/>
            <person name="Edsinger-Gonzales E."/>
            <person name="Havlak P."/>
            <person name="Hellsten U."/>
            <person name="Kuo D.H."/>
            <person name="Larsson T."/>
            <person name="Lv J."/>
            <person name="Arendt D."/>
            <person name="Savage R."/>
            <person name="Osoegawa K."/>
            <person name="de Jong P."/>
            <person name="Grimwood J."/>
            <person name="Chapman J.A."/>
            <person name="Shapiro H."/>
            <person name="Aerts A."/>
            <person name="Otillar R.P."/>
            <person name="Terry A.Y."/>
            <person name="Boore J.L."/>
            <person name="Grigoriev I.V."/>
            <person name="Lindberg D.R."/>
            <person name="Seaver E.C."/>
            <person name="Weisblat D.A."/>
            <person name="Putnam N.H."/>
            <person name="Rokhsar D.S."/>
        </authorList>
    </citation>
    <scope>NUCLEOTIDE SEQUENCE</scope>
</reference>
<protein>
    <recommendedName>
        <fullName evidence="1">RAP domain-containing protein</fullName>
    </recommendedName>
</protein>
<dbReference type="InterPro" id="IPR010622">
    <property type="entry name" value="FAST_Leu-rich"/>
</dbReference>
<dbReference type="KEGG" id="hro:HELRODRAFT_193319"/>
<keyword evidence="4" id="KW-1185">Reference proteome</keyword>
<evidence type="ECO:0000313" key="2">
    <source>
        <dbReference type="EMBL" id="ESN97247.1"/>
    </source>
</evidence>
<dbReference type="EnsemblMetazoa" id="HelroT193319">
    <property type="protein sequence ID" value="HelroP193319"/>
    <property type="gene ID" value="HelroG193319"/>
</dbReference>
<feature type="domain" description="RAP" evidence="1">
    <location>
        <begin position="594"/>
        <end position="651"/>
    </location>
</feature>
<proteinExistence type="predicted"/>
<evidence type="ECO:0000259" key="1">
    <source>
        <dbReference type="SMART" id="SM00952"/>
    </source>
</evidence>
<dbReference type="EMBL" id="KB097417">
    <property type="protein sequence ID" value="ESN97247.1"/>
    <property type="molecule type" value="Genomic_DNA"/>
</dbReference>
<dbReference type="Proteomes" id="UP000015101">
    <property type="component" value="Unassembled WGS sequence"/>
</dbReference>
<evidence type="ECO:0000313" key="3">
    <source>
        <dbReference type="EnsemblMetazoa" id="HelroP193319"/>
    </source>
</evidence>
<dbReference type="AlphaFoldDB" id="T1FUV7"/>
<dbReference type="GO" id="GO:0035770">
    <property type="term" value="C:ribonucleoprotein granule"/>
    <property type="evidence" value="ECO:0000318"/>
    <property type="project" value="GO_Central"/>
</dbReference>
<reference evidence="3" key="3">
    <citation type="submission" date="2015-06" db="UniProtKB">
        <authorList>
            <consortium name="EnsemblMetazoa"/>
        </authorList>
    </citation>
    <scope>IDENTIFICATION</scope>
</reference>
<dbReference type="SMART" id="SM00952">
    <property type="entry name" value="RAP"/>
    <property type="match status" value="1"/>
</dbReference>
<dbReference type="HOGENOM" id="CLU_408402_0_0_1"/>
<dbReference type="Pfam" id="PF08373">
    <property type="entry name" value="RAP"/>
    <property type="match status" value="1"/>
</dbReference>
<dbReference type="RefSeq" id="XP_009024727.1">
    <property type="nucleotide sequence ID" value="XM_009026479.1"/>
</dbReference>
<dbReference type="GO" id="GO:0003723">
    <property type="term" value="F:RNA binding"/>
    <property type="evidence" value="ECO:0000318"/>
    <property type="project" value="GO_Central"/>
</dbReference>
<name>T1FUV7_HELRO</name>
<organism evidence="3 4">
    <name type="scientific">Helobdella robusta</name>
    <name type="common">Californian leech</name>
    <dbReference type="NCBI Taxonomy" id="6412"/>
    <lineage>
        <taxon>Eukaryota</taxon>
        <taxon>Metazoa</taxon>
        <taxon>Spiralia</taxon>
        <taxon>Lophotrochozoa</taxon>
        <taxon>Annelida</taxon>
        <taxon>Clitellata</taxon>
        <taxon>Hirudinea</taxon>
        <taxon>Rhynchobdellida</taxon>
        <taxon>Glossiphoniidae</taxon>
        <taxon>Helobdella</taxon>
    </lineage>
</organism>
<dbReference type="eggNOG" id="ENOG502QW8P">
    <property type="taxonomic scope" value="Eukaryota"/>
</dbReference>
<reference evidence="4" key="1">
    <citation type="submission" date="2012-12" db="EMBL/GenBank/DDBJ databases">
        <authorList>
            <person name="Hellsten U."/>
            <person name="Grimwood J."/>
            <person name="Chapman J.A."/>
            <person name="Shapiro H."/>
            <person name="Aerts A."/>
            <person name="Otillar R.P."/>
            <person name="Terry A.Y."/>
            <person name="Boore J.L."/>
            <person name="Simakov O."/>
            <person name="Marletaz F."/>
            <person name="Cho S.-J."/>
            <person name="Edsinger-Gonzales E."/>
            <person name="Havlak P."/>
            <person name="Kuo D.-H."/>
            <person name="Larsson T."/>
            <person name="Lv J."/>
            <person name="Arendt D."/>
            <person name="Savage R."/>
            <person name="Osoegawa K."/>
            <person name="de Jong P."/>
            <person name="Lindberg D.R."/>
            <person name="Seaver E.C."/>
            <person name="Weisblat D.A."/>
            <person name="Putnam N.H."/>
            <person name="Grigoriev I.V."/>
            <person name="Rokhsar D.S."/>
        </authorList>
    </citation>
    <scope>NUCLEOTIDE SEQUENCE</scope>
</reference>
<evidence type="ECO:0000313" key="4">
    <source>
        <dbReference type="Proteomes" id="UP000015101"/>
    </source>
</evidence>
<dbReference type="OrthoDB" id="385235at2759"/>
<dbReference type="OMA" id="VQIPYHE"/>
<dbReference type="GO" id="GO:0005759">
    <property type="term" value="C:mitochondrial matrix"/>
    <property type="evidence" value="ECO:0000318"/>
    <property type="project" value="GO_Central"/>
</dbReference>
<accession>T1FUV7</accession>
<dbReference type="GO" id="GO:0044528">
    <property type="term" value="P:regulation of mitochondrial mRNA stability"/>
    <property type="evidence" value="ECO:0000318"/>
    <property type="project" value="GO_Central"/>
</dbReference>
<dbReference type="GeneID" id="20212603"/>
<dbReference type="STRING" id="6412.T1FUV7"/>
<dbReference type="GO" id="GO:0000963">
    <property type="term" value="P:mitochondrial RNA processing"/>
    <property type="evidence" value="ECO:0000318"/>
    <property type="project" value="GO_Central"/>
</dbReference>
<dbReference type="Pfam" id="PF06743">
    <property type="entry name" value="FAST_1"/>
    <property type="match status" value="1"/>
</dbReference>
<dbReference type="InParanoid" id="T1FUV7"/>
<sequence length="659" mass="75762">MSIIVKSLRELCQKNVSAFLLLNNLRTVENLRRLNRNNLSIINRLRSTLGQSFVLVQDGIEITELPWVVKRLGPSEFMLNGKFNVENAPYDSNELRLHDDHDLAFARMLQECNSVKQVFQLLEVPGETVTSQSAAFALCRICSLKNKGGTEDIDSFIRKAILNELCDTVVKDIKHLPNQTLISLVRCCVSVNNYEQSFIESVNEEVERRIGSSTFTVSDLCELITCMSESVRSDVNTLKMCWIHLGMKFNDINEKNIVEVFQVLRNITPEFRYMLRLADKQLQTCWWKLVAKDISSICKNLCLLNFYSGRTLSSFGKWMYANVHTLDDDSMKHILGMYSHFNYSDSNVITSLEKFISAFSRRTARGKNPPDLLNRVLMSMAANFCKRRRLISTSILDSIAADFTLVHQSGYDLREGLSVLKSFGQLGYIPSSTSSSEFFSAAEHWTQQKLNRIPFSDLLELLASFVYIERFPVNFVDRVLNAQIKDPIVRQRACRHLLEIQASYLLEFPTRRYLSLFEKDALKISLTWMDGRLYKFHKDVGALLKDLLVSDIANECQIPRNTPHLINYELMIDAHENVAGRDSFARTGDGRVALLLMMPECYSNGWVLMGEFSMKRRHLVKLGYAVVMVQYELFSWKNRSTTEKINYLKSLLTPYVKLK</sequence>
<dbReference type="EMBL" id="AMQM01006409">
    <property type="status" value="NOT_ANNOTATED_CDS"/>
    <property type="molecule type" value="Genomic_DNA"/>
</dbReference>
<gene>
    <name evidence="3" type="primary">20212603</name>
    <name evidence="2" type="ORF">HELRODRAFT_193319</name>
</gene>
<dbReference type="CTD" id="20212603"/>